<evidence type="ECO:0000259" key="4">
    <source>
        <dbReference type="PROSITE" id="PS51462"/>
    </source>
</evidence>
<dbReference type="PROSITE" id="PS00893">
    <property type="entry name" value="NUDIX_BOX"/>
    <property type="match status" value="1"/>
</dbReference>
<evidence type="ECO:0000256" key="3">
    <source>
        <dbReference type="ARBA" id="ARBA00022842"/>
    </source>
</evidence>
<dbReference type="Gene3D" id="3.90.79.10">
    <property type="entry name" value="Nucleoside Triphosphate Pyrophosphohydrolase"/>
    <property type="match status" value="1"/>
</dbReference>
<dbReference type="Proteomes" id="UP001604282">
    <property type="component" value="Unassembled WGS sequence"/>
</dbReference>
<dbReference type="PANTHER" id="PTHR43046:SF12">
    <property type="entry name" value="GDP-MANNOSE MANNOSYL HYDROLASE"/>
    <property type="match status" value="1"/>
</dbReference>
<evidence type="ECO:0000313" key="6">
    <source>
        <dbReference type="Proteomes" id="UP001604282"/>
    </source>
</evidence>
<dbReference type="PROSITE" id="PS51462">
    <property type="entry name" value="NUDIX"/>
    <property type="match status" value="1"/>
</dbReference>
<proteinExistence type="predicted"/>
<comment type="caution">
    <text evidence="5">The sequence shown here is derived from an EMBL/GenBank/DDBJ whole genome shotgun (WGS) entry which is preliminary data.</text>
</comment>
<dbReference type="InterPro" id="IPR015797">
    <property type="entry name" value="NUDIX_hydrolase-like_dom_sf"/>
</dbReference>
<dbReference type="EMBL" id="JBICZW010000031">
    <property type="protein sequence ID" value="MFG3193527.1"/>
    <property type="molecule type" value="Genomic_DNA"/>
</dbReference>
<gene>
    <name evidence="5" type="ORF">ACGFYS_31870</name>
</gene>
<keyword evidence="3" id="KW-0460">Magnesium</keyword>
<dbReference type="InterPro" id="IPR000086">
    <property type="entry name" value="NUDIX_hydrolase_dom"/>
</dbReference>
<dbReference type="Pfam" id="PF00293">
    <property type="entry name" value="NUDIX"/>
    <property type="match status" value="1"/>
</dbReference>
<feature type="domain" description="Nudix hydrolase" evidence="4">
    <location>
        <begin position="28"/>
        <end position="164"/>
    </location>
</feature>
<protein>
    <submittedName>
        <fullName evidence="5">NUDIX domain-containing protein</fullName>
    </submittedName>
</protein>
<evidence type="ECO:0000256" key="1">
    <source>
        <dbReference type="ARBA" id="ARBA00001946"/>
    </source>
</evidence>
<accession>A0ABW7C1C5</accession>
<dbReference type="SUPFAM" id="SSF55811">
    <property type="entry name" value="Nudix"/>
    <property type="match status" value="2"/>
</dbReference>
<organism evidence="5 6">
    <name type="scientific">Streptomyces omiyaensis</name>
    <dbReference type="NCBI Taxonomy" id="68247"/>
    <lineage>
        <taxon>Bacteria</taxon>
        <taxon>Bacillati</taxon>
        <taxon>Actinomycetota</taxon>
        <taxon>Actinomycetes</taxon>
        <taxon>Kitasatosporales</taxon>
        <taxon>Streptomycetaceae</taxon>
        <taxon>Streptomyces</taxon>
    </lineage>
</organism>
<comment type="cofactor">
    <cofactor evidence="1">
        <name>Mg(2+)</name>
        <dbReference type="ChEBI" id="CHEBI:18420"/>
    </cofactor>
</comment>
<evidence type="ECO:0000313" key="5">
    <source>
        <dbReference type="EMBL" id="MFG3193527.1"/>
    </source>
</evidence>
<dbReference type="PANTHER" id="PTHR43046">
    <property type="entry name" value="GDP-MANNOSE MANNOSYL HYDROLASE"/>
    <property type="match status" value="1"/>
</dbReference>
<evidence type="ECO:0000256" key="2">
    <source>
        <dbReference type="ARBA" id="ARBA00022801"/>
    </source>
</evidence>
<sequence length="372" mass="39399">MTATPSPDEAENRVMTDEEYGVLRASAALWAGTSVLVTDERGRVLIQHVDYRPTCLLPGGAVDRGEAPARAASRELGEELGVTMAVARGLAVDWVGADGFGAPAEMRFPGEIVHVYDGGTWDDERIASIRLPEGEIESVEFVEPARLPGLMSPVDARRALSALRARIDAAGPALLENGLPLAPTVLDRVGALSTARARHHLPFHPGPAPASLSTVQAWGWFLGPDGRVLVLLDPDTGAACLPGGAPAPQDRDDPLVTLRRAVHEEAAAEFGEPLFLGHLSDPDEPCARLRYAAPLTRLGPPPVDPATGRAHVRVLATPEQAVELFDWGSPAADQLAAVHHARARLGIPRAVRQPLTELPDATDLTAGWPASP</sequence>
<dbReference type="RefSeq" id="WP_189851429.1">
    <property type="nucleotide sequence ID" value="NZ_JBICZW010000031.1"/>
</dbReference>
<name>A0ABW7C1C5_9ACTN</name>
<dbReference type="InterPro" id="IPR020084">
    <property type="entry name" value="NUDIX_hydrolase_CS"/>
</dbReference>
<reference evidence="5 6" key="1">
    <citation type="submission" date="2024-10" db="EMBL/GenBank/DDBJ databases">
        <title>The Natural Products Discovery Center: Release of the First 8490 Sequenced Strains for Exploring Actinobacteria Biosynthetic Diversity.</title>
        <authorList>
            <person name="Kalkreuter E."/>
            <person name="Kautsar S.A."/>
            <person name="Yang D."/>
            <person name="Bader C.D."/>
            <person name="Teijaro C.N."/>
            <person name="Fluegel L."/>
            <person name="Davis C.M."/>
            <person name="Simpson J.R."/>
            <person name="Lauterbach L."/>
            <person name="Steele A.D."/>
            <person name="Gui C."/>
            <person name="Meng S."/>
            <person name="Li G."/>
            <person name="Viehrig K."/>
            <person name="Ye F."/>
            <person name="Su P."/>
            <person name="Kiefer A.F."/>
            <person name="Nichols A."/>
            <person name="Cepeda A.J."/>
            <person name="Yan W."/>
            <person name="Fan B."/>
            <person name="Jiang Y."/>
            <person name="Adhikari A."/>
            <person name="Zheng C.-J."/>
            <person name="Schuster L."/>
            <person name="Cowan T.M."/>
            <person name="Smanski M.J."/>
            <person name="Chevrette M.G."/>
            <person name="De Carvalho L.P.S."/>
            <person name="Shen B."/>
        </authorList>
    </citation>
    <scope>NUCLEOTIDE SEQUENCE [LARGE SCALE GENOMIC DNA]</scope>
    <source>
        <strain evidence="5 6">NPDC048229</strain>
    </source>
</reference>
<keyword evidence="2" id="KW-0378">Hydrolase</keyword>
<dbReference type="CDD" id="cd18876">
    <property type="entry name" value="NUDIX_Hydrolase"/>
    <property type="match status" value="1"/>
</dbReference>
<keyword evidence="6" id="KW-1185">Reference proteome</keyword>